<dbReference type="PANTHER" id="PTHR24258">
    <property type="entry name" value="SERINE PROTEASE-RELATED"/>
    <property type="match status" value="1"/>
</dbReference>
<accession>A0A484B3H8</accession>
<proteinExistence type="predicted"/>
<dbReference type="EMBL" id="LSRL02000157">
    <property type="protein sequence ID" value="TDG43427.1"/>
    <property type="molecule type" value="Genomic_DNA"/>
</dbReference>
<dbReference type="PRINTS" id="PR00722">
    <property type="entry name" value="CHYMOTRYPSIN"/>
</dbReference>
<dbReference type="InterPro" id="IPR001254">
    <property type="entry name" value="Trypsin_dom"/>
</dbReference>
<evidence type="ECO:0000256" key="1">
    <source>
        <dbReference type="ARBA" id="ARBA00023157"/>
    </source>
</evidence>
<organism evidence="6 7">
    <name type="scientific">Drosophila navojoa</name>
    <name type="common">Fruit fly</name>
    <dbReference type="NCBI Taxonomy" id="7232"/>
    <lineage>
        <taxon>Eukaryota</taxon>
        <taxon>Metazoa</taxon>
        <taxon>Ecdysozoa</taxon>
        <taxon>Arthropoda</taxon>
        <taxon>Hexapoda</taxon>
        <taxon>Insecta</taxon>
        <taxon>Pterygota</taxon>
        <taxon>Neoptera</taxon>
        <taxon>Endopterygota</taxon>
        <taxon>Diptera</taxon>
        <taxon>Brachycera</taxon>
        <taxon>Muscomorpha</taxon>
        <taxon>Ephydroidea</taxon>
        <taxon>Drosophilidae</taxon>
        <taxon>Drosophila</taxon>
    </lineage>
</organism>
<feature type="domain" description="Peptidase S1" evidence="5">
    <location>
        <begin position="450"/>
        <end position="694"/>
    </location>
</feature>
<evidence type="ECO:0000313" key="7">
    <source>
        <dbReference type="Proteomes" id="UP000295192"/>
    </source>
</evidence>
<evidence type="ECO:0000259" key="5">
    <source>
        <dbReference type="PROSITE" id="PS50240"/>
    </source>
</evidence>
<dbReference type="SUPFAM" id="SSF49854">
    <property type="entry name" value="Spermadhesin, CUB domain"/>
    <property type="match status" value="1"/>
</dbReference>
<feature type="domain" description="CUB" evidence="4">
    <location>
        <begin position="174"/>
        <end position="255"/>
    </location>
</feature>
<gene>
    <name evidence="6" type="ORF">AWZ03_010151</name>
</gene>
<sequence length="703" mass="77004">MVERTACAGRDWKPTSDNRQAATTASAWILDPNLFSPSHMMATPTAAQETLCDVPKGGPERSNNEICELPSAEPQAVGVGVLALRSFQLWCGSRDCQLSALQRHGQRQISMKGAVMLAASHQDIWAFEFLSRCRWGVSVSATLNVDQIMWRHPNRMCWLLLGQVVVALAVYEQCNHQLELQAGQKIYINSPYYPAQYPAGSSCRYALQAPKDHVLQFKCDLQLQTLVKDTRCRAEVFHFNAEGDELLTSSEYFCGVGKFERQSFLNRAVISYISQRKEVPKLRDKLPTRITSPNRTSTTTTTTTTTEAIPLELVEDEKEADEQYENVDADNDDDAADSVADDDDDDNFSNEVLHVLQDVGVSDALAYVASLLYDESNNGRRIGSTPASANFAQLPGRTAQASAKRAKILPIYPLASSAAAVKAGGGGRFSCLVEALAPNCNCGWSLTQRIASPTNDEASLHEFPSMAGVLTKKQGKVFCGAAIIHHHYLLSAAHCFLSPETSHASQLRVVVGEHDLSSVYETFYTRLYDLDALIPHEQFSQANGQMRNDIALLRTRTPILFNRSVGPACLPLQPAANGKKLPLVGQQLVAAGWGTTSYGGPQTHRLLKTTLDVIGAEQCRNSLSQGSVPAHSFCTYSPGRDTCQYDSGGALYERSNGRLMAVGIVSYGYACATQQPSVNTRIASFIKWIRAQTPEVAYCLKQI</sequence>
<dbReference type="InterPro" id="IPR043504">
    <property type="entry name" value="Peptidase_S1_PA_chymotrypsin"/>
</dbReference>
<dbReference type="Gene3D" id="2.40.10.10">
    <property type="entry name" value="Trypsin-like serine proteases"/>
    <property type="match status" value="1"/>
</dbReference>
<evidence type="ECO:0000256" key="2">
    <source>
        <dbReference type="PROSITE-ProRule" id="PRU00059"/>
    </source>
</evidence>
<dbReference type="GO" id="GO:0004252">
    <property type="term" value="F:serine-type endopeptidase activity"/>
    <property type="evidence" value="ECO:0007669"/>
    <property type="project" value="InterPro"/>
</dbReference>
<dbReference type="InterPro" id="IPR000859">
    <property type="entry name" value="CUB_dom"/>
</dbReference>
<dbReference type="Pfam" id="PF00431">
    <property type="entry name" value="CUB"/>
    <property type="match status" value="1"/>
</dbReference>
<dbReference type="GO" id="GO:0006508">
    <property type="term" value="P:proteolysis"/>
    <property type="evidence" value="ECO:0007669"/>
    <property type="project" value="InterPro"/>
</dbReference>
<dbReference type="PROSITE" id="PS50240">
    <property type="entry name" value="TRYPSIN_DOM"/>
    <property type="match status" value="1"/>
</dbReference>
<comment type="caution">
    <text evidence="6">The sequence shown here is derived from an EMBL/GenBank/DDBJ whole genome shotgun (WGS) entry which is preliminary data.</text>
</comment>
<evidence type="ECO:0000256" key="3">
    <source>
        <dbReference type="SAM" id="MobiDB-lite"/>
    </source>
</evidence>
<dbReference type="PANTHER" id="PTHR24258:SF134">
    <property type="entry name" value="AGAP011908-PA"/>
    <property type="match status" value="1"/>
</dbReference>
<dbReference type="Gene3D" id="2.60.120.290">
    <property type="entry name" value="Spermadhesin, CUB domain"/>
    <property type="match status" value="1"/>
</dbReference>
<evidence type="ECO:0000259" key="4">
    <source>
        <dbReference type="PROSITE" id="PS01180"/>
    </source>
</evidence>
<keyword evidence="7" id="KW-1185">Reference proteome</keyword>
<feature type="compositionally biased region" description="Low complexity" evidence="3">
    <location>
        <begin position="288"/>
        <end position="306"/>
    </location>
</feature>
<protein>
    <recommendedName>
        <fullName evidence="8">Peptidase S1 domain-containing protein</fullName>
    </recommendedName>
</protein>
<evidence type="ECO:0008006" key="8">
    <source>
        <dbReference type="Google" id="ProtNLM"/>
    </source>
</evidence>
<dbReference type="InterPro" id="IPR035914">
    <property type="entry name" value="Sperma_CUB_dom_sf"/>
</dbReference>
<dbReference type="InterPro" id="IPR001314">
    <property type="entry name" value="Peptidase_S1A"/>
</dbReference>
<feature type="region of interest" description="Disordered" evidence="3">
    <location>
        <begin position="283"/>
        <end position="344"/>
    </location>
</feature>
<dbReference type="Proteomes" id="UP000295192">
    <property type="component" value="Unassembled WGS sequence"/>
</dbReference>
<dbReference type="SUPFAM" id="SSF50494">
    <property type="entry name" value="Trypsin-like serine proteases"/>
    <property type="match status" value="1"/>
</dbReference>
<dbReference type="InterPro" id="IPR018114">
    <property type="entry name" value="TRYPSIN_HIS"/>
</dbReference>
<feature type="compositionally biased region" description="Acidic residues" evidence="3">
    <location>
        <begin position="313"/>
        <end position="344"/>
    </location>
</feature>
<dbReference type="PROSITE" id="PS01180">
    <property type="entry name" value="CUB"/>
    <property type="match status" value="1"/>
</dbReference>
<dbReference type="STRING" id="7232.A0A484B3H8"/>
<dbReference type="Pfam" id="PF00089">
    <property type="entry name" value="Trypsin"/>
    <property type="match status" value="1"/>
</dbReference>
<dbReference type="CDD" id="cd00190">
    <property type="entry name" value="Tryp_SPc"/>
    <property type="match status" value="1"/>
</dbReference>
<dbReference type="SMART" id="SM00020">
    <property type="entry name" value="Tryp_SPc"/>
    <property type="match status" value="1"/>
</dbReference>
<dbReference type="OrthoDB" id="6380398at2759"/>
<dbReference type="InterPro" id="IPR009003">
    <property type="entry name" value="Peptidase_S1_PA"/>
</dbReference>
<name>A0A484B3H8_DRONA</name>
<comment type="caution">
    <text evidence="2">Lacks conserved residue(s) required for the propagation of feature annotation.</text>
</comment>
<dbReference type="OMA" id="YEQCNHQ"/>
<keyword evidence="1" id="KW-1015">Disulfide bond</keyword>
<dbReference type="AlphaFoldDB" id="A0A484B3H8"/>
<dbReference type="FunFam" id="2.40.10.10:FF:000068">
    <property type="entry name" value="transmembrane protease serine 2"/>
    <property type="match status" value="1"/>
</dbReference>
<reference evidence="6 7" key="1">
    <citation type="journal article" date="2019" name="J. Hered.">
        <title>An Improved Genome Assembly for Drosophila navojoa, the Basal Species in the mojavensis Cluster.</title>
        <authorList>
            <person name="Vanderlinde T."/>
            <person name="Dupim E.G."/>
            <person name="Nazario-Yepiz N.O."/>
            <person name="Carvalho A.B."/>
        </authorList>
    </citation>
    <scope>NUCLEOTIDE SEQUENCE [LARGE SCALE GENOMIC DNA]</scope>
    <source>
        <strain evidence="6">Navoj_Jal97</strain>
        <tissue evidence="6">Whole organism</tissue>
    </source>
</reference>
<dbReference type="PROSITE" id="PS00134">
    <property type="entry name" value="TRYPSIN_HIS"/>
    <property type="match status" value="1"/>
</dbReference>
<evidence type="ECO:0000313" key="6">
    <source>
        <dbReference type="EMBL" id="TDG43427.1"/>
    </source>
</evidence>